<proteinExistence type="predicted"/>
<evidence type="ECO:0000313" key="4">
    <source>
        <dbReference type="Proteomes" id="UP000194977"/>
    </source>
</evidence>
<gene>
    <name evidence="2" type="ORF">B6C91_00815</name>
    <name evidence="1" type="ORF">B6D08_02455</name>
</gene>
<evidence type="ECO:0000313" key="2">
    <source>
        <dbReference type="EMBL" id="OTQ11818.1"/>
    </source>
</evidence>
<name>A0A242NKE4_9GAMM</name>
<evidence type="ECO:0000313" key="3">
    <source>
        <dbReference type="Proteomes" id="UP000194800"/>
    </source>
</evidence>
<evidence type="ECO:0000313" key="1">
    <source>
        <dbReference type="EMBL" id="OTQ01013.1"/>
    </source>
</evidence>
<organism evidence="1 4">
    <name type="scientific">Gilliamella apicola</name>
    <dbReference type="NCBI Taxonomy" id="1196095"/>
    <lineage>
        <taxon>Bacteria</taxon>
        <taxon>Pseudomonadati</taxon>
        <taxon>Pseudomonadota</taxon>
        <taxon>Gammaproteobacteria</taxon>
        <taxon>Orbales</taxon>
        <taxon>Orbaceae</taxon>
        <taxon>Gilliamella</taxon>
    </lineage>
</organism>
<sequence>MEISLHNYFIVKVNIISNVESQLCFCKQLQITLLLNVVYILLMLKKNLVKNKKMTHLKA</sequence>
<dbReference type="EMBL" id="NART01000002">
    <property type="protein sequence ID" value="OTQ11818.1"/>
    <property type="molecule type" value="Genomic_DNA"/>
</dbReference>
<comment type="caution">
    <text evidence="1">The sequence shown here is derived from an EMBL/GenBank/DDBJ whole genome shotgun (WGS) entry which is preliminary data.</text>
</comment>
<reference evidence="3 4" key="1">
    <citation type="submission" date="2017-03" db="EMBL/GenBank/DDBJ databases">
        <title>Comparative genomics of honeybee gut symbionts reveal geographically distinct and subgroup specific antibiotic resistance.</title>
        <authorList>
            <person name="Ludvigsen J."/>
            <person name="Porcellato D."/>
            <person name="Labee-Lund T.M."/>
            <person name="Amdam G.V."/>
            <person name="Rudi K."/>
        </authorList>
    </citation>
    <scope>NUCLEOTIDE SEQUENCE [LARGE SCALE GENOMIC DNA]</scope>
    <source>
        <strain evidence="1 4">A-7-12</strain>
        <strain evidence="2 3">A-9-12</strain>
    </source>
</reference>
<dbReference type="EMBL" id="NARP01000005">
    <property type="protein sequence ID" value="OTQ01013.1"/>
    <property type="molecule type" value="Genomic_DNA"/>
</dbReference>
<dbReference type="AlphaFoldDB" id="A0A242NKE4"/>
<keyword evidence="3" id="KW-1185">Reference proteome</keyword>
<dbReference type="Proteomes" id="UP000194800">
    <property type="component" value="Unassembled WGS sequence"/>
</dbReference>
<accession>A0A242NKE4</accession>
<protein>
    <submittedName>
        <fullName evidence="1">Uncharacterized protein</fullName>
    </submittedName>
</protein>
<dbReference type="Proteomes" id="UP000194977">
    <property type="component" value="Unassembled WGS sequence"/>
</dbReference>